<evidence type="ECO:0000256" key="2">
    <source>
        <dbReference type="SAM" id="Phobius"/>
    </source>
</evidence>
<dbReference type="Gene3D" id="2.40.30.110">
    <property type="entry name" value="Aminomethyltransferase beta-barrel domains"/>
    <property type="match status" value="1"/>
</dbReference>
<accession>A0A6J6CY45</accession>
<reference evidence="7" key="1">
    <citation type="submission" date="2020-05" db="EMBL/GenBank/DDBJ databases">
        <authorList>
            <person name="Chiriac C."/>
            <person name="Salcher M."/>
            <person name="Ghai R."/>
            <person name="Kavagutti S V."/>
        </authorList>
    </citation>
    <scope>NUCLEOTIDE SEQUENCE</scope>
</reference>
<keyword evidence="2" id="KW-1133">Transmembrane helix</keyword>
<dbReference type="PANTHER" id="PTHR43757:SF2">
    <property type="entry name" value="AMINOMETHYLTRANSFERASE, MITOCHONDRIAL"/>
    <property type="match status" value="1"/>
</dbReference>
<evidence type="ECO:0000259" key="4">
    <source>
        <dbReference type="Pfam" id="PF01571"/>
    </source>
</evidence>
<feature type="domain" description="FAD dependent oxidoreductase" evidence="3">
    <location>
        <begin position="14"/>
        <end position="372"/>
    </location>
</feature>
<evidence type="ECO:0000259" key="5">
    <source>
        <dbReference type="Pfam" id="PF08669"/>
    </source>
</evidence>
<dbReference type="SUPFAM" id="SSF103025">
    <property type="entry name" value="Folate-binding domain"/>
    <property type="match status" value="1"/>
</dbReference>
<feature type="transmembrane region" description="Helical" evidence="2">
    <location>
        <begin position="12"/>
        <end position="32"/>
    </location>
</feature>
<dbReference type="InterPro" id="IPR036188">
    <property type="entry name" value="FAD/NAD-bd_sf"/>
</dbReference>
<dbReference type="SUPFAM" id="SSF51905">
    <property type="entry name" value="FAD/NAD(P)-binding domain"/>
    <property type="match status" value="1"/>
</dbReference>
<feature type="domain" description="Aminomethyltransferase C-terminal" evidence="5">
    <location>
        <begin position="726"/>
        <end position="804"/>
    </location>
</feature>
<dbReference type="Pfam" id="PF16350">
    <property type="entry name" value="FAO_M"/>
    <property type="match status" value="1"/>
</dbReference>
<protein>
    <submittedName>
        <fullName evidence="7">Unannotated protein</fullName>
    </submittedName>
</protein>
<dbReference type="EMBL" id="CAEZSR010000039">
    <property type="protein sequence ID" value="CAB4555123.1"/>
    <property type="molecule type" value="Genomic_DNA"/>
</dbReference>
<dbReference type="SUPFAM" id="SSF101790">
    <property type="entry name" value="Aminomethyltransferase beta-barrel domain"/>
    <property type="match status" value="1"/>
</dbReference>
<organism evidence="7">
    <name type="scientific">freshwater metagenome</name>
    <dbReference type="NCBI Taxonomy" id="449393"/>
    <lineage>
        <taxon>unclassified sequences</taxon>
        <taxon>metagenomes</taxon>
        <taxon>ecological metagenomes</taxon>
    </lineage>
</organism>
<sequence length="819" mass="88687">MLIDERSPVTRRYRVTVIGGGIVGASVLYHLARRGLTDAVLVERDVLTAGSTWHAAAGFHAVNDDPRVSALQGSTVELYRQVEAESGVPVGLKVTGGITIAGTPQRWEGLRAARSIHDSLGIEASLLTPDEIHDLCPLVDVTNVVGGLYDPHEGCADPHGITHAFVTAARGRGAASMLHTRVTGMRRTPSGDWLVETDQGEIECEHVVNAAGLWARRVSRMVGVDLPLVPMQHHYLLTEDIDLLTSRDGMMPAVVDLEGFSYLQQEHHGLILGVYETNPRHWHVDGAPWDFGMELIPPEVDRIAPELGVAFSRYPSLADVGIRRWVNGALTVTPDGNPLVGPLPGRAGQWVANGCMAGFSQAGAIGSTLADWIVDGEPSTDVLGLDVARFGEYANDDAYLCAMTGQFYARRFVMTYPNEELPAARPLVTSPSHDEYIDRHARFTCIWGLETPAYFAPGEAFVEELTHRRSNAHDCVAAEVKAVRTAAGMLDTSMYARYEVSGTGAEAWLDHLLAGTTPRTGRMRLSPALDQRGRLVGDFSVARLADDRFWIVGSYPMQRIHLRWFADRAPASGVELTNISDEWMGFAVSGPRSRAIIQRLVDDDVSDAGLSFFGCRPTTVAGIDAVIARVSFTGELGFEITVPRSRHRELFVHLQRVGQGDGLALCGLRASESLRLEKSYGVWSAEFTPTSTPVSCGLDRFVDLAKPEFIGRDAVLAERDIPPRQRLVTLAVDAADADAIGFEPVWCGTRRVGVVTSGAYGHTVGRSLAMAYVDADAIDSGEPMSVDVVGDRCPAELLDRPAYDPTGARLRSTAPGQGG</sequence>
<keyword evidence="2" id="KW-0812">Transmembrane</keyword>
<dbReference type="Pfam" id="PF08669">
    <property type="entry name" value="GCV_T_C"/>
    <property type="match status" value="1"/>
</dbReference>
<dbReference type="InterPro" id="IPR032503">
    <property type="entry name" value="FAO_M"/>
</dbReference>
<dbReference type="SUPFAM" id="SSF54373">
    <property type="entry name" value="FAD-linked reductases, C-terminal domain"/>
    <property type="match status" value="1"/>
</dbReference>
<dbReference type="Gene3D" id="3.30.1360.120">
    <property type="entry name" value="Probable tRNA modification gtpase trme, domain 1"/>
    <property type="match status" value="1"/>
</dbReference>
<dbReference type="InterPro" id="IPR006076">
    <property type="entry name" value="FAD-dep_OxRdtase"/>
</dbReference>
<dbReference type="InterPro" id="IPR028896">
    <property type="entry name" value="GcvT/YgfZ/DmdA"/>
</dbReference>
<feature type="domain" description="FAD dependent oxidoreductase central" evidence="6">
    <location>
        <begin position="375"/>
        <end position="430"/>
    </location>
</feature>
<feature type="domain" description="GCVT N-terminal" evidence="4">
    <location>
        <begin position="433"/>
        <end position="706"/>
    </location>
</feature>
<gene>
    <name evidence="7" type="ORF">UFOPK1493_01356</name>
</gene>
<dbReference type="Gene3D" id="3.30.9.10">
    <property type="entry name" value="D-Amino Acid Oxidase, subunit A, domain 2"/>
    <property type="match status" value="1"/>
</dbReference>
<dbReference type="Gene3D" id="3.30.70.1400">
    <property type="entry name" value="Aminomethyltransferase beta-barrel domains"/>
    <property type="match status" value="1"/>
</dbReference>
<name>A0A6J6CY45_9ZZZZ</name>
<dbReference type="InterPro" id="IPR027266">
    <property type="entry name" value="TrmE/GcvT-like"/>
</dbReference>
<dbReference type="InterPro" id="IPR029043">
    <property type="entry name" value="GcvT/YgfZ_C"/>
</dbReference>
<dbReference type="Gene3D" id="3.50.50.60">
    <property type="entry name" value="FAD/NAD(P)-binding domain"/>
    <property type="match status" value="1"/>
</dbReference>
<dbReference type="Pfam" id="PF01266">
    <property type="entry name" value="DAO"/>
    <property type="match status" value="1"/>
</dbReference>
<evidence type="ECO:0000313" key="7">
    <source>
        <dbReference type="EMBL" id="CAB4555123.1"/>
    </source>
</evidence>
<dbReference type="InterPro" id="IPR013977">
    <property type="entry name" value="GcvT_C"/>
</dbReference>
<proteinExistence type="inferred from homology"/>
<dbReference type="AlphaFoldDB" id="A0A6J6CY45"/>
<dbReference type="GO" id="GO:0005739">
    <property type="term" value="C:mitochondrion"/>
    <property type="evidence" value="ECO:0007669"/>
    <property type="project" value="TreeGrafter"/>
</dbReference>
<comment type="similarity">
    <text evidence="1">Belongs to the GcvT family.</text>
</comment>
<evidence type="ECO:0000256" key="1">
    <source>
        <dbReference type="ARBA" id="ARBA00008609"/>
    </source>
</evidence>
<evidence type="ECO:0000259" key="6">
    <source>
        <dbReference type="Pfam" id="PF16350"/>
    </source>
</evidence>
<keyword evidence="2" id="KW-0472">Membrane</keyword>
<dbReference type="InterPro" id="IPR006222">
    <property type="entry name" value="GCVT_N"/>
</dbReference>
<dbReference type="PANTHER" id="PTHR43757">
    <property type="entry name" value="AMINOMETHYLTRANSFERASE"/>
    <property type="match status" value="1"/>
</dbReference>
<evidence type="ECO:0000259" key="3">
    <source>
        <dbReference type="Pfam" id="PF01266"/>
    </source>
</evidence>
<dbReference type="Pfam" id="PF01571">
    <property type="entry name" value="GCV_T"/>
    <property type="match status" value="1"/>
</dbReference>